<dbReference type="Gramene" id="ERN05692">
    <property type="protein sequence ID" value="ERN05692"/>
    <property type="gene ID" value="AMTR_s00006p00210580"/>
</dbReference>
<evidence type="ECO:0000313" key="1">
    <source>
        <dbReference type="EMBL" id="ERN05692.1"/>
    </source>
</evidence>
<gene>
    <name evidence="1" type="ORF">AMTR_s00006p00210580</name>
</gene>
<keyword evidence="2" id="KW-1185">Reference proteome</keyword>
<dbReference type="EMBL" id="KI393980">
    <property type="protein sequence ID" value="ERN05692.1"/>
    <property type="molecule type" value="Genomic_DNA"/>
</dbReference>
<accession>W1P748</accession>
<reference evidence="2" key="1">
    <citation type="journal article" date="2013" name="Science">
        <title>The Amborella genome and the evolution of flowering plants.</title>
        <authorList>
            <consortium name="Amborella Genome Project"/>
        </authorList>
    </citation>
    <scope>NUCLEOTIDE SEQUENCE [LARGE SCALE GENOMIC DNA]</scope>
</reference>
<name>W1P748_AMBTC</name>
<dbReference type="Proteomes" id="UP000017836">
    <property type="component" value="Unassembled WGS sequence"/>
</dbReference>
<feature type="non-terminal residue" evidence="1">
    <location>
        <position position="83"/>
    </location>
</feature>
<dbReference type="HOGENOM" id="CLU_2549619_0_0_1"/>
<proteinExistence type="predicted"/>
<organism evidence="1 2">
    <name type="scientific">Amborella trichopoda</name>
    <dbReference type="NCBI Taxonomy" id="13333"/>
    <lineage>
        <taxon>Eukaryota</taxon>
        <taxon>Viridiplantae</taxon>
        <taxon>Streptophyta</taxon>
        <taxon>Embryophyta</taxon>
        <taxon>Tracheophyta</taxon>
        <taxon>Spermatophyta</taxon>
        <taxon>Magnoliopsida</taxon>
        <taxon>Amborellales</taxon>
        <taxon>Amborellaceae</taxon>
        <taxon>Amborella</taxon>
    </lineage>
</organism>
<protein>
    <submittedName>
        <fullName evidence="1">Uncharacterized protein</fullName>
    </submittedName>
</protein>
<evidence type="ECO:0000313" key="2">
    <source>
        <dbReference type="Proteomes" id="UP000017836"/>
    </source>
</evidence>
<dbReference type="AlphaFoldDB" id="W1P748"/>
<sequence>MPQDPRLHLTQLQKVPEVTEITLQLPRNLLYVCDLLDEKLPSLESLVNPFSLLCPHQNPRQNLRMVQELCFPDGENSLTLFTK</sequence>